<keyword evidence="3" id="KW-0813">Transport</keyword>
<feature type="transmembrane region" description="Helical" evidence="8">
    <location>
        <begin position="87"/>
        <end position="109"/>
    </location>
</feature>
<dbReference type="PANTHER" id="PTHR31632:SF2">
    <property type="entry name" value="PLASMA MEMBRANE IRON PERMEASE"/>
    <property type="match status" value="1"/>
</dbReference>
<evidence type="ECO:0000256" key="2">
    <source>
        <dbReference type="ARBA" id="ARBA00008333"/>
    </source>
</evidence>
<feature type="transmembrane region" description="Helical" evidence="8">
    <location>
        <begin position="351"/>
        <end position="373"/>
    </location>
</feature>
<evidence type="ECO:0000256" key="8">
    <source>
        <dbReference type="SAM" id="Phobius"/>
    </source>
</evidence>
<keyword evidence="10" id="KW-1185">Reference proteome</keyword>
<feature type="transmembrane region" description="Helical" evidence="8">
    <location>
        <begin position="243"/>
        <end position="261"/>
    </location>
</feature>
<comment type="caution">
    <text evidence="9">The sequence shown here is derived from an EMBL/GenBank/DDBJ whole genome shotgun (WGS) entry which is preliminary data.</text>
</comment>
<gene>
    <name evidence="9" type="ORF">BASA50_003098</name>
</gene>
<evidence type="ECO:0008006" key="11">
    <source>
        <dbReference type="Google" id="ProtNLM"/>
    </source>
</evidence>
<evidence type="ECO:0000256" key="7">
    <source>
        <dbReference type="SAM" id="MobiDB-lite"/>
    </source>
</evidence>
<keyword evidence="4 8" id="KW-0812">Transmembrane</keyword>
<keyword evidence="6 8" id="KW-0472">Membrane</keyword>
<feature type="region of interest" description="Disordered" evidence="7">
    <location>
        <begin position="383"/>
        <end position="408"/>
    </location>
</feature>
<sequence>MPSLFSVPIFFILFRETVEAAIIVSVLLALIDKISATSNHFQLILKQLKRQVWIGTISGLLLSFAIGSVFLVFWYKYAIDLWASAESLWEGVFGLIAAIMVTVTAVAMLKGTRMYEKYSLKLARKLGVSQSTNGAFDANTAVNSNATGVNQKTRLLSGQPPNRSDNLSADRIVINKSGVPINDDSLDTLRVENDRNSEDERTEALKRPLKALFWLPFITMLREGLEAFVFIGGVSLSEEPTSIPIAAIVGIILGVFIGFLIHSGGSRMTLHWFFVVSSCFLLLVANGLLVKAIGNFEDYVWSNATNLQADDVGTGSFDPRRSVWHFDCCSPEDKTQGWGVFSAVLGWRNNATIATVTVYCLYWIGIAAVLIFWRFNESRQQDQADEGQSTEEASSSAKTLPSGNALNV</sequence>
<evidence type="ECO:0000313" key="10">
    <source>
        <dbReference type="Proteomes" id="UP001648503"/>
    </source>
</evidence>
<keyword evidence="3" id="KW-0410">Iron transport</keyword>
<dbReference type="InterPro" id="IPR004923">
    <property type="entry name" value="FTR1/Fip1/EfeU"/>
</dbReference>
<comment type="similarity">
    <text evidence="2">Belongs to the oxidase-dependent Fe transporter (OFeT) (TC 9.A.10.1) family.</text>
</comment>
<accession>A0ABQ8FJW3</accession>
<keyword evidence="3" id="KW-0408">Iron</keyword>
<feature type="compositionally biased region" description="Polar residues" evidence="7">
    <location>
        <begin position="390"/>
        <end position="408"/>
    </location>
</feature>
<evidence type="ECO:0000313" key="9">
    <source>
        <dbReference type="EMBL" id="KAH6599342.1"/>
    </source>
</evidence>
<comment type="subcellular location">
    <subcellularLocation>
        <location evidence="1">Membrane</location>
        <topology evidence="1">Multi-pass membrane protein</topology>
    </subcellularLocation>
</comment>
<dbReference type="PANTHER" id="PTHR31632">
    <property type="entry name" value="IRON TRANSPORTER FTH1"/>
    <property type="match status" value="1"/>
</dbReference>
<dbReference type="Pfam" id="PF03239">
    <property type="entry name" value="FTR1"/>
    <property type="match status" value="1"/>
</dbReference>
<evidence type="ECO:0000256" key="5">
    <source>
        <dbReference type="ARBA" id="ARBA00022989"/>
    </source>
</evidence>
<evidence type="ECO:0000256" key="3">
    <source>
        <dbReference type="ARBA" id="ARBA00022496"/>
    </source>
</evidence>
<dbReference type="Proteomes" id="UP001648503">
    <property type="component" value="Unassembled WGS sequence"/>
</dbReference>
<proteinExistence type="inferred from homology"/>
<keyword evidence="3" id="KW-0406">Ion transport</keyword>
<feature type="transmembrane region" description="Helical" evidence="8">
    <location>
        <begin position="6"/>
        <end position="31"/>
    </location>
</feature>
<feature type="transmembrane region" description="Helical" evidence="8">
    <location>
        <begin position="211"/>
        <end position="231"/>
    </location>
</feature>
<feature type="transmembrane region" description="Helical" evidence="8">
    <location>
        <begin position="273"/>
        <end position="293"/>
    </location>
</feature>
<reference evidence="9 10" key="1">
    <citation type="submission" date="2021-02" db="EMBL/GenBank/DDBJ databases">
        <title>Variation within the Batrachochytrium salamandrivorans European outbreak.</title>
        <authorList>
            <person name="Kelly M."/>
            <person name="Pasmans F."/>
            <person name="Shea T.P."/>
            <person name="Munoz J.F."/>
            <person name="Carranza S."/>
            <person name="Cuomo C.A."/>
            <person name="Martel A."/>
        </authorList>
    </citation>
    <scope>NUCLEOTIDE SEQUENCE [LARGE SCALE GENOMIC DNA]</scope>
    <source>
        <strain evidence="9 10">AMFP18/2</strain>
    </source>
</reference>
<dbReference type="EMBL" id="JAFCIX010000067">
    <property type="protein sequence ID" value="KAH6599342.1"/>
    <property type="molecule type" value="Genomic_DNA"/>
</dbReference>
<evidence type="ECO:0000256" key="1">
    <source>
        <dbReference type="ARBA" id="ARBA00004141"/>
    </source>
</evidence>
<evidence type="ECO:0000256" key="4">
    <source>
        <dbReference type="ARBA" id="ARBA00022692"/>
    </source>
</evidence>
<feature type="transmembrane region" description="Helical" evidence="8">
    <location>
        <begin position="52"/>
        <end position="75"/>
    </location>
</feature>
<protein>
    <recommendedName>
        <fullName evidence="11">Plasma membrane iron permease</fullName>
    </recommendedName>
</protein>
<name>A0ABQ8FJW3_9FUNG</name>
<keyword evidence="5 8" id="KW-1133">Transmembrane helix</keyword>
<organism evidence="9 10">
    <name type="scientific">Batrachochytrium salamandrivorans</name>
    <dbReference type="NCBI Taxonomy" id="1357716"/>
    <lineage>
        <taxon>Eukaryota</taxon>
        <taxon>Fungi</taxon>
        <taxon>Fungi incertae sedis</taxon>
        <taxon>Chytridiomycota</taxon>
        <taxon>Chytridiomycota incertae sedis</taxon>
        <taxon>Chytridiomycetes</taxon>
        <taxon>Rhizophydiales</taxon>
        <taxon>Rhizophydiales incertae sedis</taxon>
        <taxon>Batrachochytrium</taxon>
    </lineage>
</organism>
<evidence type="ECO:0000256" key="6">
    <source>
        <dbReference type="ARBA" id="ARBA00023136"/>
    </source>
</evidence>